<accession>A0A9N9LHB1</accession>
<dbReference type="AlphaFoldDB" id="A0A9N9LHB1"/>
<comment type="caution">
    <text evidence="1">The sequence shown here is derived from an EMBL/GenBank/DDBJ whole genome shotgun (WGS) entry which is preliminary data.</text>
</comment>
<dbReference type="Proteomes" id="UP000701801">
    <property type="component" value="Unassembled WGS sequence"/>
</dbReference>
<gene>
    <name evidence="1" type="ORF">HYALB_00011309</name>
</gene>
<organism evidence="1 2">
    <name type="scientific">Hymenoscyphus albidus</name>
    <dbReference type="NCBI Taxonomy" id="595503"/>
    <lineage>
        <taxon>Eukaryota</taxon>
        <taxon>Fungi</taxon>
        <taxon>Dikarya</taxon>
        <taxon>Ascomycota</taxon>
        <taxon>Pezizomycotina</taxon>
        <taxon>Leotiomycetes</taxon>
        <taxon>Helotiales</taxon>
        <taxon>Helotiaceae</taxon>
        <taxon>Hymenoscyphus</taxon>
    </lineage>
</organism>
<protein>
    <submittedName>
        <fullName evidence="1">Uncharacterized protein</fullName>
    </submittedName>
</protein>
<keyword evidence="2" id="KW-1185">Reference proteome</keyword>
<proteinExistence type="predicted"/>
<sequence length="273" mass="29852">MSTSIGTSQELEPIGLRKLTTLLNYERATSDPCFQGVKLMSSSVTDPKMIQQLTSVKACRDLIDRAPPSINRKTIWSTVAYDPTHRNNSEFLAATCEIHPLASDKVKALASAQRDSLYYGLLGDEGCWEAIALYEIFFVHCERGQKVSIQVGKEPPHLVDLSDHFIIELKIQHPKILTVVAGLPETSVNGFRDEQAHAVLAFSADPSSPGIVVDMSRLQYGDSGRGDYGENYYLGRLPTILNPSRSCTGILCLSIPSHPGFTSPVGRSDVSGK</sequence>
<evidence type="ECO:0000313" key="2">
    <source>
        <dbReference type="Proteomes" id="UP000701801"/>
    </source>
</evidence>
<evidence type="ECO:0000313" key="1">
    <source>
        <dbReference type="EMBL" id="CAG8972577.1"/>
    </source>
</evidence>
<dbReference type="EMBL" id="CAJVRM010000048">
    <property type="protein sequence ID" value="CAG8972577.1"/>
    <property type="molecule type" value="Genomic_DNA"/>
</dbReference>
<name>A0A9N9LHB1_9HELO</name>
<reference evidence="1" key="1">
    <citation type="submission" date="2021-07" db="EMBL/GenBank/DDBJ databases">
        <authorList>
            <person name="Durling M."/>
        </authorList>
    </citation>
    <scope>NUCLEOTIDE SEQUENCE</scope>
</reference>
<dbReference type="OrthoDB" id="432970at2759"/>